<sequence length="832" mass="93240">MSGSGRSFASIIQNFLESCKTLHEEFLPAYDSPEGRKAYEDTLNCVKANFPQYIDELQGTADGAKVPFHEVIPDLFLLHMDNIILSARQEEGMRQPYGCSTICVNRGGQEILGHTEDALAETLNHFYLVSAHIISDKPQGRWNVTEEKFTSLCYAGHLPGYTMSYNHHGLVFSINTLSAKNLIPGRTPRHFITRALLSAENFVEVQQILTDAGSGTGDGCSVNMTFLDQEGDRLFHNIEVAPTECENESQLNVLTASPGEHILHCNSYLRLPVKQVNVEMLRSSEERMAAFKRYASPQDEEDVLKMLSDTSNKEFPVFRDSEFVSTIAVGIFDCVKRTWSLYSDSPKKSEPLVVLPLVLKKGGNVGIPKPDKRRQSVKEVNEEWFTQQLDHFNPTDETTWQQRYYSNDEYFNAEKGGPVFLMIGGEGEASVKWMTQGSWVDSAEKYGALLFQVEHRYYGKSHPTEDLSTENLKYLTSQQALADLATFIVAMNEKYKLPEDVKWIAFGGSYPGSLAAWLRVKYSHLVHGAMSASGPLLAQVDFKDYFRVITDSLASYSDDCVTAVKQGVSQIGVLLKQEIGQANLDQIFNLCDPVQESVDNEQDISNLYETIADDFAGVVQYNKDNRIGSPAGTNITIDVVCDIMVNQTIGPPINRLGQVNQLLLSTYDQKCLDYQYEKMIDTLRNASWDSEASEGGRQWTYQTCTEFGFYQTSSYESHIFGDQFSINFFIQQCTDIFGSIYDDDFVDAAIDRTNTFYGGLDIEVSNVVFVHGSIDPWHALGITKTVDQGAPAIYIEGTAHCANMYPPTDTDLPQLKAAREQIDELIGSWLKV</sequence>
<evidence type="ECO:0000256" key="5">
    <source>
        <dbReference type="ARBA" id="ARBA00023180"/>
    </source>
</evidence>
<dbReference type="InterPro" id="IPR042269">
    <property type="entry name" value="Ser_carbopepase_S28_SKS"/>
</dbReference>
<dbReference type="InterPro" id="IPR029058">
    <property type="entry name" value="AB_hydrolase_fold"/>
</dbReference>
<evidence type="ECO:0000313" key="7">
    <source>
        <dbReference type="EMBL" id="KAH0812045.1"/>
    </source>
</evidence>
<keyword evidence="5" id="KW-0325">Glycoprotein</keyword>
<keyword evidence="2" id="KW-0645">Protease</keyword>
<accession>A0A8J6L8P3</accession>
<reference evidence="7" key="1">
    <citation type="journal article" date="2020" name="J Insects Food Feed">
        <title>The yellow mealworm (Tenebrio molitor) genome: a resource for the emerging insects as food and feed industry.</title>
        <authorList>
            <person name="Eriksson T."/>
            <person name="Andere A."/>
            <person name="Kelstrup H."/>
            <person name="Emery V."/>
            <person name="Picard C."/>
        </authorList>
    </citation>
    <scope>NUCLEOTIDE SEQUENCE</scope>
    <source>
        <strain evidence="7">Stoneville</strain>
        <tissue evidence="7">Whole head</tissue>
    </source>
</reference>
<organism evidence="7 8">
    <name type="scientific">Tenebrio molitor</name>
    <name type="common">Yellow mealworm beetle</name>
    <dbReference type="NCBI Taxonomy" id="7067"/>
    <lineage>
        <taxon>Eukaryota</taxon>
        <taxon>Metazoa</taxon>
        <taxon>Ecdysozoa</taxon>
        <taxon>Arthropoda</taxon>
        <taxon>Hexapoda</taxon>
        <taxon>Insecta</taxon>
        <taxon>Pterygota</taxon>
        <taxon>Neoptera</taxon>
        <taxon>Endopterygota</taxon>
        <taxon>Coleoptera</taxon>
        <taxon>Polyphaga</taxon>
        <taxon>Cucujiformia</taxon>
        <taxon>Tenebrionidae</taxon>
        <taxon>Tenebrio</taxon>
    </lineage>
</organism>
<dbReference type="GO" id="GO:0008239">
    <property type="term" value="F:dipeptidyl-peptidase activity"/>
    <property type="evidence" value="ECO:0007669"/>
    <property type="project" value="TreeGrafter"/>
</dbReference>
<dbReference type="Gene3D" id="1.20.120.980">
    <property type="entry name" value="Serine carboxypeptidase S28, SKS domain"/>
    <property type="match status" value="1"/>
</dbReference>
<keyword evidence="8" id="KW-1185">Reference proteome</keyword>
<dbReference type="GO" id="GO:0070008">
    <property type="term" value="F:serine-type exopeptidase activity"/>
    <property type="evidence" value="ECO:0007669"/>
    <property type="project" value="InterPro"/>
</dbReference>
<evidence type="ECO:0000256" key="1">
    <source>
        <dbReference type="ARBA" id="ARBA00011079"/>
    </source>
</evidence>
<dbReference type="NCBIfam" id="NF040521">
    <property type="entry name" value="C45_proenzyme"/>
    <property type="match status" value="1"/>
</dbReference>
<evidence type="ECO:0000259" key="6">
    <source>
        <dbReference type="Pfam" id="PF03417"/>
    </source>
</evidence>
<protein>
    <recommendedName>
        <fullName evidence="6">Peptidase C45 hydrolase domain-containing protein</fullName>
    </recommendedName>
</protein>
<dbReference type="Proteomes" id="UP000719412">
    <property type="component" value="Unassembled WGS sequence"/>
</dbReference>
<dbReference type="InterPro" id="IPR047794">
    <property type="entry name" value="C45_proenzyme-like"/>
</dbReference>
<dbReference type="Pfam" id="PF05577">
    <property type="entry name" value="Peptidase_S28"/>
    <property type="match status" value="1"/>
</dbReference>
<feature type="domain" description="Peptidase C45 hydrolase" evidence="6">
    <location>
        <begin position="105"/>
        <end position="347"/>
    </location>
</feature>
<dbReference type="Gene3D" id="3.60.60.10">
    <property type="entry name" value="Penicillin V Acylase, Chain A"/>
    <property type="match status" value="1"/>
</dbReference>
<dbReference type="FunFam" id="1.20.120.980:FF:000003">
    <property type="entry name" value="Serine protease 16"/>
    <property type="match status" value="1"/>
</dbReference>
<dbReference type="EMBL" id="JABDTM020026343">
    <property type="protein sequence ID" value="KAH0812045.1"/>
    <property type="molecule type" value="Genomic_DNA"/>
</dbReference>
<dbReference type="Gene3D" id="1.10.10.2120">
    <property type="match status" value="1"/>
</dbReference>
<dbReference type="PANTHER" id="PTHR11010:SF117">
    <property type="entry name" value="SERINE PROTEASE 16"/>
    <property type="match status" value="1"/>
</dbReference>
<dbReference type="Gene3D" id="3.40.50.1820">
    <property type="entry name" value="alpha/beta hydrolase"/>
    <property type="match status" value="1"/>
</dbReference>
<dbReference type="SUPFAM" id="SSF53474">
    <property type="entry name" value="alpha/beta-Hydrolases"/>
    <property type="match status" value="1"/>
</dbReference>
<evidence type="ECO:0000256" key="4">
    <source>
        <dbReference type="ARBA" id="ARBA00022801"/>
    </source>
</evidence>
<reference evidence="7" key="2">
    <citation type="submission" date="2021-08" db="EMBL/GenBank/DDBJ databases">
        <authorList>
            <person name="Eriksson T."/>
        </authorList>
    </citation>
    <scope>NUCLEOTIDE SEQUENCE</scope>
    <source>
        <strain evidence="7">Stoneville</strain>
        <tissue evidence="7">Whole head</tissue>
    </source>
</reference>
<dbReference type="InterPro" id="IPR008758">
    <property type="entry name" value="Peptidase_S28"/>
</dbReference>
<evidence type="ECO:0000313" key="8">
    <source>
        <dbReference type="Proteomes" id="UP000719412"/>
    </source>
</evidence>
<dbReference type="GO" id="GO:0006508">
    <property type="term" value="P:proteolysis"/>
    <property type="evidence" value="ECO:0007669"/>
    <property type="project" value="UniProtKB-KW"/>
</dbReference>
<proteinExistence type="inferred from homology"/>
<dbReference type="InterPro" id="IPR005079">
    <property type="entry name" value="Peptidase_C45_hydrolase"/>
</dbReference>
<dbReference type="PANTHER" id="PTHR11010">
    <property type="entry name" value="PROTEASE S28 PRO-X CARBOXYPEPTIDASE-RELATED"/>
    <property type="match status" value="1"/>
</dbReference>
<dbReference type="AlphaFoldDB" id="A0A8J6L8P3"/>
<gene>
    <name evidence="7" type="ORF">GEV33_010745</name>
</gene>
<dbReference type="Pfam" id="PF03417">
    <property type="entry name" value="AAT"/>
    <property type="match status" value="1"/>
</dbReference>
<evidence type="ECO:0000256" key="3">
    <source>
        <dbReference type="ARBA" id="ARBA00022729"/>
    </source>
</evidence>
<comment type="caution">
    <text evidence="7">The sequence shown here is derived from an EMBL/GenBank/DDBJ whole genome shotgun (WGS) entry which is preliminary data.</text>
</comment>
<name>A0A8J6L8P3_TENMO</name>
<keyword evidence="3" id="KW-0732">Signal</keyword>
<comment type="similarity">
    <text evidence="1">Belongs to the peptidase S28 family.</text>
</comment>
<evidence type="ECO:0000256" key="2">
    <source>
        <dbReference type="ARBA" id="ARBA00022670"/>
    </source>
</evidence>
<keyword evidence="4" id="KW-0378">Hydrolase</keyword>